<keyword evidence="2 6" id="KW-1003">Cell membrane</keyword>
<comment type="similarity">
    <text evidence="6">Belongs to the insect chemoreceptor superfamily. Gustatory receptor (GR) family.</text>
</comment>
<evidence type="ECO:0000256" key="5">
    <source>
        <dbReference type="ARBA" id="ARBA00023136"/>
    </source>
</evidence>
<name>A0A811UK15_CERCA</name>
<evidence type="ECO:0000256" key="3">
    <source>
        <dbReference type="ARBA" id="ARBA00022692"/>
    </source>
</evidence>
<dbReference type="Proteomes" id="UP000606786">
    <property type="component" value="Unassembled WGS sequence"/>
</dbReference>
<keyword evidence="6" id="KW-0675">Receptor</keyword>
<evidence type="ECO:0000313" key="8">
    <source>
        <dbReference type="Proteomes" id="UP000606786"/>
    </source>
</evidence>
<comment type="function">
    <text evidence="6">Gustatory receptor which mediates acceptance or avoidance behavior, depending on its substrates.</text>
</comment>
<dbReference type="OrthoDB" id="6366728at2759"/>
<feature type="transmembrane region" description="Helical" evidence="6">
    <location>
        <begin position="161"/>
        <end position="185"/>
    </location>
</feature>
<dbReference type="GO" id="GO:0007165">
    <property type="term" value="P:signal transduction"/>
    <property type="evidence" value="ECO:0007669"/>
    <property type="project" value="UniProtKB-KW"/>
</dbReference>
<dbReference type="EMBL" id="CAJHJT010000012">
    <property type="protein sequence ID" value="CAD6998045.1"/>
    <property type="molecule type" value="Genomic_DNA"/>
</dbReference>
<dbReference type="InterPro" id="IPR013604">
    <property type="entry name" value="7TM_chemorcpt"/>
</dbReference>
<comment type="caution">
    <text evidence="6">Lacks conserved residue(s) required for the propagation of feature annotation.</text>
</comment>
<feature type="transmembrane region" description="Helical" evidence="6">
    <location>
        <begin position="38"/>
        <end position="58"/>
    </location>
</feature>
<evidence type="ECO:0000256" key="4">
    <source>
        <dbReference type="ARBA" id="ARBA00022989"/>
    </source>
</evidence>
<feature type="transmembrane region" description="Helical" evidence="6">
    <location>
        <begin position="275"/>
        <end position="297"/>
    </location>
</feature>
<organism evidence="7 8">
    <name type="scientific">Ceratitis capitata</name>
    <name type="common">Mediterranean fruit fly</name>
    <name type="synonym">Tephritis capitata</name>
    <dbReference type="NCBI Taxonomy" id="7213"/>
    <lineage>
        <taxon>Eukaryota</taxon>
        <taxon>Metazoa</taxon>
        <taxon>Ecdysozoa</taxon>
        <taxon>Arthropoda</taxon>
        <taxon>Hexapoda</taxon>
        <taxon>Insecta</taxon>
        <taxon>Pterygota</taxon>
        <taxon>Neoptera</taxon>
        <taxon>Endopterygota</taxon>
        <taxon>Diptera</taxon>
        <taxon>Brachycera</taxon>
        <taxon>Muscomorpha</taxon>
        <taxon>Tephritoidea</taxon>
        <taxon>Tephritidae</taxon>
        <taxon>Ceratitis</taxon>
        <taxon>Ceratitis</taxon>
    </lineage>
</organism>
<dbReference type="AlphaFoldDB" id="A0A811UK15"/>
<keyword evidence="3 6" id="KW-0812">Transmembrane</keyword>
<comment type="caution">
    <text evidence="7">The sequence shown here is derived from an EMBL/GenBank/DDBJ whole genome shotgun (WGS) entry which is preliminary data.</text>
</comment>
<keyword evidence="4 6" id="KW-1133">Transmembrane helix</keyword>
<feature type="transmembrane region" description="Helical" evidence="6">
    <location>
        <begin position="241"/>
        <end position="263"/>
    </location>
</feature>
<dbReference type="GO" id="GO:0050909">
    <property type="term" value="P:sensory perception of taste"/>
    <property type="evidence" value="ECO:0007669"/>
    <property type="project" value="InterPro"/>
</dbReference>
<feature type="transmembrane region" description="Helical" evidence="6">
    <location>
        <begin position="78"/>
        <end position="96"/>
    </location>
</feature>
<sequence length="308" mass="35447">MKIINDMGSIRLVGQIFGLIPYYECVRGELRISIFGKYYTYIINTIFLLISLLVYLIVTKSGDEFNVFRNLRGADQSTEVLFSIISTVVIIVACASNTQRNCDIMREIGKLDELLLAKGFILHRYSCHILSTILALISFYMLGTAYYYMQLLSSHFHYHQLVLLNIYGLQLFISNLYALCLRVLLGNIRQRIHLVNAELEFVTKSDLDVEHNWRQMSLFIELLCKFRYITDKVNTSNGIALFSYMSFAFCMLTNQSFMAFMTIVKPQGYEEKYDILGVSLAWIFVELVTILVICSACDDLSSEIRKAT</sequence>
<reference evidence="7" key="1">
    <citation type="submission" date="2020-11" db="EMBL/GenBank/DDBJ databases">
        <authorList>
            <person name="Whitehead M."/>
        </authorList>
    </citation>
    <scope>NUCLEOTIDE SEQUENCE</scope>
    <source>
        <strain evidence="7">EGII</strain>
    </source>
</reference>
<keyword evidence="8" id="KW-1185">Reference proteome</keyword>
<dbReference type="GO" id="GO:0005886">
    <property type="term" value="C:plasma membrane"/>
    <property type="evidence" value="ECO:0007669"/>
    <property type="project" value="UniProtKB-SubCell"/>
</dbReference>
<protein>
    <recommendedName>
        <fullName evidence="6">Gustatory receptor</fullName>
    </recommendedName>
</protein>
<feature type="transmembrane region" description="Helical" evidence="6">
    <location>
        <begin position="127"/>
        <end position="149"/>
    </location>
</feature>
<accession>A0A811UK15</accession>
<keyword evidence="5 6" id="KW-0472">Membrane</keyword>
<gene>
    <name evidence="7" type="ORF">CCAP1982_LOCUS6661</name>
</gene>
<evidence type="ECO:0000256" key="2">
    <source>
        <dbReference type="ARBA" id="ARBA00022475"/>
    </source>
</evidence>
<evidence type="ECO:0000313" key="7">
    <source>
        <dbReference type="EMBL" id="CAD6998045.1"/>
    </source>
</evidence>
<dbReference type="Pfam" id="PF08395">
    <property type="entry name" value="7tm_7"/>
    <property type="match status" value="1"/>
</dbReference>
<keyword evidence="6" id="KW-0807">Transducer</keyword>
<proteinExistence type="inferred from homology"/>
<comment type="subcellular location">
    <subcellularLocation>
        <location evidence="1 6">Cell membrane</location>
        <topology evidence="1 6">Multi-pass membrane protein</topology>
    </subcellularLocation>
</comment>
<evidence type="ECO:0000256" key="1">
    <source>
        <dbReference type="ARBA" id="ARBA00004651"/>
    </source>
</evidence>
<evidence type="ECO:0000256" key="6">
    <source>
        <dbReference type="RuleBase" id="RU363108"/>
    </source>
</evidence>